<dbReference type="Ensembl" id="ENSSPAT00000015221.1">
    <property type="protein sequence ID" value="ENSSPAP00000014978.1"/>
    <property type="gene ID" value="ENSSPAG00000011274.1"/>
</dbReference>
<organism evidence="16">
    <name type="scientific">Stegastes partitus</name>
    <name type="common">bicolor damselfish</name>
    <dbReference type="NCBI Taxonomy" id="144197"/>
    <lineage>
        <taxon>Eukaryota</taxon>
        <taxon>Metazoa</taxon>
        <taxon>Chordata</taxon>
        <taxon>Craniata</taxon>
        <taxon>Vertebrata</taxon>
        <taxon>Euteleostomi</taxon>
        <taxon>Actinopterygii</taxon>
        <taxon>Neopterygii</taxon>
        <taxon>Teleostei</taxon>
        <taxon>Neoteleostei</taxon>
        <taxon>Acanthomorphata</taxon>
        <taxon>Ovalentaria</taxon>
        <taxon>Pomacentridae</taxon>
        <taxon>Stegastes</taxon>
    </lineage>
</organism>
<dbReference type="PROSITE" id="PS00216">
    <property type="entry name" value="SUGAR_TRANSPORT_1"/>
    <property type="match status" value="1"/>
</dbReference>
<dbReference type="GeneTree" id="ENSGT00940000167279"/>
<dbReference type="GO" id="GO:0042383">
    <property type="term" value="C:sarcolemma"/>
    <property type="evidence" value="ECO:0007669"/>
    <property type="project" value="UniProtKB-SubCell"/>
</dbReference>
<dbReference type="Pfam" id="PF00083">
    <property type="entry name" value="Sugar_tr"/>
    <property type="match status" value="1"/>
</dbReference>
<evidence type="ECO:0000256" key="11">
    <source>
        <dbReference type="ARBA" id="ARBA00023136"/>
    </source>
</evidence>
<comment type="subcellular location">
    <subcellularLocation>
        <location evidence="2">Cell membrane</location>
        <location evidence="2">Sarcolemma</location>
    </subcellularLocation>
    <subcellularLocation>
        <location evidence="3">Cell membrane</location>
        <topology evidence="3">Multi-pass membrane protein</topology>
    </subcellularLocation>
</comment>
<dbReference type="PANTHER" id="PTHR23503">
    <property type="entry name" value="SOLUTE CARRIER FAMILY 2"/>
    <property type="match status" value="1"/>
</dbReference>
<dbReference type="Gene3D" id="1.20.1250.20">
    <property type="entry name" value="MFS general substrate transporter like domains"/>
    <property type="match status" value="1"/>
</dbReference>
<evidence type="ECO:0000256" key="2">
    <source>
        <dbReference type="ARBA" id="ARBA00004135"/>
    </source>
</evidence>
<feature type="domain" description="Major facilitator superfamily (MFS) profile" evidence="15">
    <location>
        <begin position="11"/>
        <end position="440"/>
    </location>
</feature>
<dbReference type="GO" id="GO:0055056">
    <property type="term" value="F:D-glucose transmembrane transporter activity"/>
    <property type="evidence" value="ECO:0007669"/>
    <property type="project" value="TreeGrafter"/>
</dbReference>
<evidence type="ECO:0000256" key="5">
    <source>
        <dbReference type="ARBA" id="ARBA00015973"/>
    </source>
</evidence>
<keyword evidence="11" id="KW-0472">Membrane</keyword>
<comment type="catalytic activity">
    <reaction evidence="1">
        <text>D-fructose(out) = D-fructose(in)</text>
        <dbReference type="Rhea" id="RHEA:60372"/>
        <dbReference type="ChEBI" id="CHEBI:37721"/>
    </reaction>
</comment>
<evidence type="ECO:0000256" key="13">
    <source>
        <dbReference type="ARBA" id="ARBA00031099"/>
    </source>
</evidence>
<protein>
    <recommendedName>
        <fullName evidence="5">Solute carrier family 2, facilitated glucose transporter member 5</fullName>
    </recommendedName>
    <alternativeName>
        <fullName evidence="13">Fructose transporter</fullName>
    </alternativeName>
    <alternativeName>
        <fullName evidence="12">Glucose transporter type 5, small intestine</fullName>
    </alternativeName>
</protein>
<keyword evidence="8" id="KW-0762">Sugar transport</keyword>
<evidence type="ECO:0000256" key="8">
    <source>
        <dbReference type="ARBA" id="ARBA00022597"/>
    </source>
</evidence>
<evidence type="ECO:0000313" key="16">
    <source>
        <dbReference type="Ensembl" id="ENSSPAP00000014978.1"/>
    </source>
</evidence>
<dbReference type="PROSITE" id="PS00217">
    <property type="entry name" value="SUGAR_TRANSPORT_2"/>
    <property type="match status" value="1"/>
</dbReference>
<dbReference type="GO" id="GO:0070837">
    <property type="term" value="P:dehydroascorbic acid transport"/>
    <property type="evidence" value="ECO:0007669"/>
    <property type="project" value="TreeGrafter"/>
</dbReference>
<keyword evidence="10" id="KW-1133">Transmembrane helix</keyword>
<evidence type="ECO:0000256" key="4">
    <source>
        <dbReference type="ARBA" id="ARBA00007004"/>
    </source>
</evidence>
<evidence type="ECO:0000256" key="1">
    <source>
        <dbReference type="ARBA" id="ARBA00000590"/>
    </source>
</evidence>
<dbReference type="AlphaFoldDB" id="A0A3B5A179"/>
<dbReference type="PRINTS" id="PR00171">
    <property type="entry name" value="SUGRTRNSPORT"/>
</dbReference>
<keyword evidence="9" id="KW-0812">Transmembrane</keyword>
<dbReference type="PANTHER" id="PTHR23503:SF99">
    <property type="entry name" value="SOLUTE CARRIER FAMILY 2, FACILITATED GLUCOSE TRANSPORTER MEMBER 3"/>
    <property type="match status" value="1"/>
</dbReference>
<evidence type="ECO:0000256" key="14">
    <source>
        <dbReference type="RuleBase" id="RU003346"/>
    </source>
</evidence>
<reference evidence="16" key="1">
    <citation type="submission" date="2023-09" db="UniProtKB">
        <authorList>
            <consortium name="Ensembl"/>
        </authorList>
    </citation>
    <scope>IDENTIFICATION</scope>
</reference>
<dbReference type="InterPro" id="IPR005828">
    <property type="entry name" value="MFS_sugar_transport-like"/>
</dbReference>
<evidence type="ECO:0000256" key="12">
    <source>
        <dbReference type="ARBA" id="ARBA00029961"/>
    </source>
</evidence>
<dbReference type="InterPro" id="IPR020846">
    <property type="entry name" value="MFS_dom"/>
</dbReference>
<dbReference type="GO" id="GO:0046323">
    <property type="term" value="P:D-glucose import"/>
    <property type="evidence" value="ECO:0007669"/>
    <property type="project" value="TreeGrafter"/>
</dbReference>
<dbReference type="InterPro" id="IPR005829">
    <property type="entry name" value="Sugar_transporter_CS"/>
</dbReference>
<dbReference type="PROSITE" id="PS50850">
    <property type="entry name" value="MFS"/>
    <property type="match status" value="1"/>
</dbReference>
<dbReference type="NCBIfam" id="TIGR00879">
    <property type="entry name" value="SP"/>
    <property type="match status" value="1"/>
</dbReference>
<accession>A0A3B5A179</accession>
<dbReference type="InterPro" id="IPR036259">
    <property type="entry name" value="MFS_trans_sf"/>
</dbReference>
<evidence type="ECO:0000259" key="15">
    <source>
        <dbReference type="PROSITE" id="PS50850"/>
    </source>
</evidence>
<sequence>QSHLTTTLLTSILAAVLGSLQIGYHTGNINAPAKIIEEFFNHTWRARHNQSMPDHSLTLLWSLSVSIKDFGALLGSLGVKYLADSYGRNSILIVNGLSVVGACMMFASKASESFEVLILGRLVFGLFCGLVMSLNPLYIQEMSPTNLRGAFATLNQVSFATGILQVAGLETVLGTEHYWAMMLSLSLIPAVTQYLVLPLCPESPRYLLINRGEEGKAETLQRLRGRADTVFAELEEMKEEAAHTQSGLTVYEFFNKRSYRQPIIIVLIVNLGSQLSGFNAIINYSTRMFQAKFDQAKYLTLGVGAVNVTFTLVAFFLMEKAGRRKLLLTGFISIAVCNLLMTIVDSVLRSLQVLLVFCLISAYELGPGPISWFIAAELFDQPGRPIAMAFTSMLNWGGKFVLALLFPPLLKICGAYVYLLFMTVALLAFTFTWIRLPETKGRTFDDIAEEFRGAEGIPLHNKAGFNTFT</sequence>
<evidence type="ECO:0000256" key="3">
    <source>
        <dbReference type="ARBA" id="ARBA00004651"/>
    </source>
</evidence>
<keyword evidence="7" id="KW-1003">Cell membrane</keyword>
<dbReference type="FunFam" id="1.20.1250.20:FF:001511">
    <property type="entry name" value="Solute carrier family 2, facilitated glucose transporter member 5"/>
    <property type="match status" value="1"/>
</dbReference>
<dbReference type="STRING" id="144197.ENSSPAP00000014978"/>
<keyword evidence="6 14" id="KW-0813">Transport</keyword>
<dbReference type="GO" id="GO:0005353">
    <property type="term" value="F:fructose transmembrane transporter activity"/>
    <property type="evidence" value="ECO:0007669"/>
    <property type="project" value="UniProtKB-ARBA"/>
</dbReference>
<evidence type="ECO:0000256" key="7">
    <source>
        <dbReference type="ARBA" id="ARBA00022475"/>
    </source>
</evidence>
<comment type="similarity">
    <text evidence="4">Belongs to the major facilitator superfamily. Sugar transporter (TC 2.A.1.1) family. Glucose transporter subfamily.</text>
</comment>
<name>A0A3B5A179_9TELE</name>
<evidence type="ECO:0000256" key="6">
    <source>
        <dbReference type="ARBA" id="ARBA00022448"/>
    </source>
</evidence>
<evidence type="ECO:0000256" key="10">
    <source>
        <dbReference type="ARBA" id="ARBA00022989"/>
    </source>
</evidence>
<dbReference type="GO" id="GO:1990539">
    <property type="term" value="P:fructose import across plasma membrane"/>
    <property type="evidence" value="ECO:0007669"/>
    <property type="project" value="UniProtKB-ARBA"/>
</dbReference>
<proteinExistence type="inferred from homology"/>
<evidence type="ECO:0000256" key="9">
    <source>
        <dbReference type="ARBA" id="ARBA00022692"/>
    </source>
</evidence>
<dbReference type="SUPFAM" id="SSF103473">
    <property type="entry name" value="MFS general substrate transporter"/>
    <property type="match status" value="1"/>
</dbReference>
<dbReference type="InterPro" id="IPR045263">
    <property type="entry name" value="GLUT"/>
</dbReference>
<dbReference type="InterPro" id="IPR003663">
    <property type="entry name" value="Sugar/inositol_transpt"/>
</dbReference>